<protein>
    <submittedName>
        <fullName evidence="3">Acyltransferase family protein</fullName>
    </submittedName>
</protein>
<feature type="transmembrane region" description="Helical" evidence="1">
    <location>
        <begin position="338"/>
        <end position="358"/>
    </location>
</feature>
<keyword evidence="3" id="KW-0012">Acyltransferase</keyword>
<feature type="transmembrane region" description="Helical" evidence="1">
    <location>
        <begin position="209"/>
        <end position="231"/>
    </location>
</feature>
<evidence type="ECO:0000313" key="3">
    <source>
        <dbReference type="EMBL" id="AMO94577.1"/>
    </source>
</evidence>
<feature type="transmembrane region" description="Helical" evidence="1">
    <location>
        <begin position="309"/>
        <end position="326"/>
    </location>
</feature>
<feature type="transmembrane region" description="Helical" evidence="1">
    <location>
        <begin position="46"/>
        <end position="69"/>
    </location>
</feature>
<dbReference type="RefSeq" id="WP_061539599.1">
    <property type="nucleotide sequence ID" value="NZ_CP013232.1"/>
</dbReference>
<feature type="transmembrane region" description="Helical" evidence="1">
    <location>
        <begin position="268"/>
        <end position="288"/>
    </location>
</feature>
<dbReference type="AlphaFoldDB" id="A0A127PA00"/>
<dbReference type="GO" id="GO:0009103">
    <property type="term" value="P:lipopolysaccharide biosynthetic process"/>
    <property type="evidence" value="ECO:0007669"/>
    <property type="project" value="TreeGrafter"/>
</dbReference>
<feature type="transmembrane region" description="Helical" evidence="1">
    <location>
        <begin position="89"/>
        <end position="113"/>
    </location>
</feature>
<name>A0A127PA00_9BURK</name>
<dbReference type="Pfam" id="PF01757">
    <property type="entry name" value="Acyl_transf_3"/>
    <property type="match status" value="1"/>
</dbReference>
<keyword evidence="1" id="KW-0472">Membrane</keyword>
<feature type="transmembrane region" description="Helical" evidence="1">
    <location>
        <begin position="133"/>
        <end position="153"/>
    </location>
</feature>
<organism evidence="3">
    <name type="scientific">Collimonas fungivorans</name>
    <dbReference type="NCBI Taxonomy" id="158899"/>
    <lineage>
        <taxon>Bacteria</taxon>
        <taxon>Pseudomonadati</taxon>
        <taxon>Pseudomonadota</taxon>
        <taxon>Betaproteobacteria</taxon>
        <taxon>Burkholderiales</taxon>
        <taxon>Oxalobacteraceae</taxon>
        <taxon>Collimonas</taxon>
    </lineage>
</organism>
<gene>
    <name evidence="3" type="ORF">CFter6_1881</name>
</gene>
<evidence type="ECO:0000259" key="2">
    <source>
        <dbReference type="Pfam" id="PF01757"/>
    </source>
</evidence>
<feature type="transmembrane region" description="Helical" evidence="1">
    <location>
        <begin position="13"/>
        <end position="34"/>
    </location>
</feature>
<dbReference type="PANTHER" id="PTHR23028">
    <property type="entry name" value="ACETYLTRANSFERASE"/>
    <property type="match status" value="1"/>
</dbReference>
<feature type="transmembrane region" description="Helical" evidence="1">
    <location>
        <begin position="243"/>
        <end position="262"/>
    </location>
</feature>
<dbReference type="OrthoDB" id="9814807at2"/>
<keyword evidence="3" id="KW-0808">Transferase</keyword>
<evidence type="ECO:0000256" key="1">
    <source>
        <dbReference type="SAM" id="Phobius"/>
    </source>
</evidence>
<reference evidence="3 4" key="1">
    <citation type="submission" date="2015-11" db="EMBL/GenBank/DDBJ databases">
        <title>Exploring the genomic traits of fungus-feeding bacterial genus Collimonas.</title>
        <authorList>
            <person name="Song C."/>
            <person name="Schmidt R."/>
            <person name="de Jager V."/>
            <person name="Krzyzanowska D."/>
            <person name="Jongedijk E."/>
            <person name="Cankar K."/>
            <person name="Beekwilder J."/>
            <person name="van Veen A."/>
            <person name="de Boer W."/>
            <person name="van Veen J.A."/>
            <person name="Garbeva P."/>
        </authorList>
    </citation>
    <scope>NUCLEOTIDE SEQUENCE [LARGE SCALE GENOMIC DNA]</scope>
    <source>
        <strain evidence="3 4">Ter6</strain>
    </source>
</reference>
<proteinExistence type="predicted"/>
<dbReference type="GO" id="GO:0016747">
    <property type="term" value="F:acyltransferase activity, transferring groups other than amino-acyl groups"/>
    <property type="evidence" value="ECO:0007669"/>
    <property type="project" value="InterPro"/>
</dbReference>
<feature type="domain" description="Acyltransferase 3" evidence="2">
    <location>
        <begin position="10"/>
        <end position="354"/>
    </location>
</feature>
<evidence type="ECO:0000313" key="4">
    <source>
        <dbReference type="Proteomes" id="UP000072421"/>
    </source>
</evidence>
<dbReference type="Proteomes" id="UP000072421">
    <property type="component" value="Chromosome"/>
</dbReference>
<dbReference type="InterPro" id="IPR050879">
    <property type="entry name" value="Acyltransferase_3"/>
</dbReference>
<feature type="transmembrane region" description="Helical" evidence="1">
    <location>
        <begin position="184"/>
        <end position="203"/>
    </location>
</feature>
<feature type="transmembrane region" description="Helical" evidence="1">
    <location>
        <begin position="159"/>
        <end position="177"/>
    </location>
</feature>
<keyword evidence="1" id="KW-0812">Transmembrane</keyword>
<keyword evidence="1" id="KW-1133">Transmembrane helix</keyword>
<dbReference type="PATRIC" id="fig|158899.10.peg.1886"/>
<sequence length="382" mass="42295">MALDDSRNFRIDLLRGIAISLVLVLHYHLSYALTNSPLALLFSKEAIKAVAVNGNYGVTMFFAISGYLITSTAIKRYGSLGEVNLRRFYVFRLARIMPCLLVALAAIVILGLLGQPAFMNSAQHGWPDVGYPLAVLSVLTFWHNVLMQHAWYFNYAMNIYWSLSVEEVFYLVFPLLCFGLKREWAIASVWILAIVIGPVYRSFHASDEIYFMYAYAACFDAVAFGCCAALFAARNRLQGKAGALIQLAAACLVAVTYLRGIIGHEVFGFSLVAAGTAVLLAGSGSRATPAWLRRNRLLAGVRWLGRHSYELYLFHIIVLGLMRSFIPRGTMAYGYKLPLLTLFLAISAIVAGLVARFYSEPVNAWLRAAFLRAPLPPAAVRP</sequence>
<dbReference type="EMBL" id="CP013232">
    <property type="protein sequence ID" value="AMO94577.1"/>
    <property type="molecule type" value="Genomic_DNA"/>
</dbReference>
<dbReference type="GO" id="GO:0016020">
    <property type="term" value="C:membrane"/>
    <property type="evidence" value="ECO:0007669"/>
    <property type="project" value="TreeGrafter"/>
</dbReference>
<dbReference type="InterPro" id="IPR002656">
    <property type="entry name" value="Acyl_transf_3_dom"/>
</dbReference>
<dbReference type="PANTHER" id="PTHR23028:SF53">
    <property type="entry name" value="ACYL_TRANSF_3 DOMAIN-CONTAINING PROTEIN"/>
    <property type="match status" value="1"/>
</dbReference>
<accession>A0A127PA00</accession>